<dbReference type="GO" id="GO:0030488">
    <property type="term" value="P:tRNA methylation"/>
    <property type="evidence" value="ECO:0007669"/>
    <property type="project" value="InterPro"/>
</dbReference>
<accession>E3RSF9</accession>
<proteinExistence type="predicted"/>
<evidence type="ECO:0000259" key="4">
    <source>
        <dbReference type="Pfam" id="PF00588"/>
    </source>
</evidence>
<dbReference type="InterPro" id="IPR029026">
    <property type="entry name" value="tRNA_m1G_MTases_N"/>
</dbReference>
<dbReference type="HOGENOM" id="CLU_005519_0_0_1"/>
<keyword evidence="2" id="KW-0808">Transferase</keyword>
<evidence type="ECO:0000313" key="6">
    <source>
        <dbReference type="Proteomes" id="UP000001067"/>
    </source>
</evidence>
<dbReference type="Pfam" id="PF00588">
    <property type="entry name" value="SpoU_methylase"/>
    <property type="match status" value="1"/>
</dbReference>
<dbReference type="InterPro" id="IPR045330">
    <property type="entry name" value="TRM3/TARBP1"/>
</dbReference>
<dbReference type="InterPro" id="IPR029028">
    <property type="entry name" value="Alpha/beta_knot_MTases"/>
</dbReference>
<evidence type="ECO:0000256" key="1">
    <source>
        <dbReference type="ARBA" id="ARBA00022603"/>
    </source>
</evidence>
<feature type="region of interest" description="Disordered" evidence="3">
    <location>
        <begin position="1178"/>
        <end position="1204"/>
    </location>
</feature>
<dbReference type="AlphaFoldDB" id="E3RSF9"/>
<dbReference type="SUPFAM" id="SSF48371">
    <property type="entry name" value="ARM repeat"/>
    <property type="match status" value="1"/>
</dbReference>
<dbReference type="OrthoDB" id="241340at2759"/>
<name>E3RSF9_PYRTT</name>
<evidence type="ECO:0000256" key="2">
    <source>
        <dbReference type="ARBA" id="ARBA00022679"/>
    </source>
</evidence>
<gene>
    <name evidence="5" type="ORF">PTT_11833</name>
</gene>
<dbReference type="GO" id="GO:0016423">
    <property type="term" value="F:tRNA (guanine) methyltransferase activity"/>
    <property type="evidence" value="ECO:0007669"/>
    <property type="project" value="InterPro"/>
</dbReference>
<dbReference type="PANTHER" id="PTHR12029:SF11">
    <property type="entry name" value="METHYLTRANSFERASE TARBP1-RELATED"/>
    <property type="match status" value="1"/>
</dbReference>
<dbReference type="CDD" id="cd18091">
    <property type="entry name" value="SpoU-like_TRM3-like"/>
    <property type="match status" value="1"/>
</dbReference>
<protein>
    <recommendedName>
        <fullName evidence="4">tRNA/rRNA methyltransferase SpoU type domain-containing protein</fullName>
    </recommendedName>
</protein>
<sequence length="1272" mass="141611">MATPTILSLLDQHTRNAAFDASLAKLKAAPHGIDIDTLDLCIQLLPAQSSDDPHAGRISPHEHLWDLVLDRLVNEASATERLYNIAETCLSHGPYAAEQLNTRFEHGLLSLAKELPSEGTRSLHTIKAYLGFLKCSFWLPTGHHHIANPRILRLLSSFLTVDGLEDVAHDALSAFFSLLKNNGEDIATRSETIHNLSLWDQLNALDVKCFAARSSKIYRTWFQWVSLAASNGLRLECVENEQYWRKLRLGLVKGHADQRKYCLGIIRQSFLATPDLIDTPSMQYAASDVDRERYELYSTLFETIVLHRYTGQVEDSLPTMTKLLGSSSDMVPSRITAAMTTTLLTAALDPLIQESIRKMVGRWYMDFVIEHRGDISGHIHFLFDGFLPWATDGSLFTSTLTNTRTKTACSHGDALATVIARFASETQDTPSFVPSAELDIQEVGVDNRDGRAITLGVVRYIMNARGRLFQPAIMYLLHGLIEGLKARAAASSFHHKLEPSELSEILSLARITGLPEVASDLHSIYCRKICDLIDPDLESLHLPTDESLRARCRRLEESVDQSTPTASFATIESGRLSLQSFLNDLHDSKHSCIQGPAFAPACKSLIELLDRTEVTVADSDDLHSILAALWEEAEIRDFVRPFAVHLPALLFHPKCIQACVASKPGQEDVSRTELISLLSKAMSRLTRLSKGRSYVLATLAKSLRRAAFANPSIISILPFGDYIIDFVNEPSSIRSEFLFEVAAAEKLDQFLPHRTYTSYYGLREWHAYAAIMDLLQRFPDEQLGAARNIFDRLLQPWKDQQPPVAVKSPWKKTLQLQAMLLLSQYCVTESDADAYIDSLAHALTLESWPRYRYLLEWTLARIYRHFPGKSSRIVEELGNLDEYSPIHVASLIKLGLLVAPYESEDFAAKLVTQLNSYSASPKVQIRHEANFAFPLVFDLADAKGWKSVSENPAFMAMNAFIRRLDKFSASPWTIRTLKVDIERDFTLVGIFQGPYLSIESPEDELCTYEDFKMLETSDEQTEVDCPPARIELGAASAMDTAPLKAVGQTPVVPIADQTSQTTLQTKAGIDLDNLHPQNGPPSMQNQRPASVMMIASLIDNPTNLGGLSRISESFGLEALYIDDLKKTAHKDFKATSVRSEKHLAIRELKEVGVPAFLLGAKSKGYEVVGIEQTDRSGILGNEDSSDQKEIVAGNESTGEQSTHVVRSQDIGTLPKKCCLVLGSEKEGISAEVLAVIDRNVEIKTVGVTRSLNVQTAGGIALYEWWREWSGRN</sequence>
<reference evidence="5 6" key="1">
    <citation type="journal article" date="2010" name="Genome Biol.">
        <title>A first genome assembly of the barley fungal pathogen Pyrenophora teres f. teres.</title>
        <authorList>
            <person name="Ellwood S.R."/>
            <person name="Liu Z."/>
            <person name="Syme R.A."/>
            <person name="Lai Z."/>
            <person name="Hane J.K."/>
            <person name="Keiper F."/>
            <person name="Moffat C.S."/>
            <person name="Oliver R.P."/>
            <person name="Friesen T.L."/>
        </authorList>
    </citation>
    <scope>NUCLEOTIDE SEQUENCE [LARGE SCALE GENOMIC DNA]</scope>
    <source>
        <strain evidence="5 6">0-1</strain>
    </source>
</reference>
<dbReference type="Gene3D" id="3.40.1280.10">
    <property type="match status" value="1"/>
</dbReference>
<feature type="compositionally biased region" description="Polar residues" evidence="3">
    <location>
        <begin position="1194"/>
        <end position="1204"/>
    </location>
</feature>
<evidence type="ECO:0000256" key="3">
    <source>
        <dbReference type="SAM" id="MobiDB-lite"/>
    </source>
</evidence>
<dbReference type="GO" id="GO:0003723">
    <property type="term" value="F:RNA binding"/>
    <property type="evidence" value="ECO:0007669"/>
    <property type="project" value="InterPro"/>
</dbReference>
<dbReference type="SUPFAM" id="SSF75217">
    <property type="entry name" value="alpha/beta knot"/>
    <property type="match status" value="1"/>
</dbReference>
<dbReference type="KEGG" id="pte:PTT_11833"/>
<keyword evidence="1" id="KW-0489">Methyltransferase</keyword>
<dbReference type="PANTHER" id="PTHR12029">
    <property type="entry name" value="RNA METHYLTRANSFERASE"/>
    <property type="match status" value="1"/>
</dbReference>
<dbReference type="InterPro" id="IPR016024">
    <property type="entry name" value="ARM-type_fold"/>
</dbReference>
<organism evidence="6">
    <name type="scientific">Pyrenophora teres f. teres (strain 0-1)</name>
    <name type="common">Barley net blotch fungus</name>
    <name type="synonym">Drechslera teres f. teres</name>
    <dbReference type="NCBI Taxonomy" id="861557"/>
    <lineage>
        <taxon>Eukaryota</taxon>
        <taxon>Fungi</taxon>
        <taxon>Dikarya</taxon>
        <taxon>Ascomycota</taxon>
        <taxon>Pezizomycotina</taxon>
        <taxon>Dothideomycetes</taxon>
        <taxon>Pleosporomycetidae</taxon>
        <taxon>Pleosporales</taxon>
        <taxon>Pleosporineae</taxon>
        <taxon>Pleosporaceae</taxon>
        <taxon>Pyrenophora</taxon>
    </lineage>
</organism>
<dbReference type="Proteomes" id="UP000001067">
    <property type="component" value="Unassembled WGS sequence"/>
</dbReference>
<evidence type="ECO:0000313" key="5">
    <source>
        <dbReference type="EMBL" id="EFQ91337.1"/>
    </source>
</evidence>
<dbReference type="EMBL" id="GL534812">
    <property type="protein sequence ID" value="EFQ91337.1"/>
    <property type="molecule type" value="Genomic_DNA"/>
</dbReference>
<keyword evidence="6" id="KW-1185">Reference proteome</keyword>
<dbReference type="InterPro" id="IPR001537">
    <property type="entry name" value="SpoU_MeTrfase"/>
</dbReference>
<dbReference type="InterPro" id="IPR044748">
    <property type="entry name" value="Trm3/TARBP1_C"/>
</dbReference>
<dbReference type="STRING" id="861557.E3RSF9"/>
<feature type="domain" description="tRNA/rRNA methyltransferase SpoU type" evidence="4">
    <location>
        <begin position="1094"/>
        <end position="1262"/>
    </location>
</feature>
<dbReference type="eggNOG" id="KOG0839">
    <property type="taxonomic scope" value="Eukaryota"/>
</dbReference>